<feature type="compositionally biased region" description="Basic and acidic residues" evidence="1">
    <location>
        <begin position="154"/>
        <end position="167"/>
    </location>
</feature>
<accession>A0A9Q3CGU0</accession>
<evidence type="ECO:0000313" key="3">
    <source>
        <dbReference type="Proteomes" id="UP000765509"/>
    </source>
</evidence>
<evidence type="ECO:0000256" key="1">
    <source>
        <dbReference type="SAM" id="MobiDB-lite"/>
    </source>
</evidence>
<name>A0A9Q3CGU0_9BASI</name>
<protein>
    <submittedName>
        <fullName evidence="2">Uncharacterized protein</fullName>
    </submittedName>
</protein>
<sequence>MVGTVLCRFMTVPPLPTLKAAVTISSDSLIENLIGKINQTIMSETGCKDYQDLVQLPNSTQRLVLEQCDGYRLPASEPCTVIDSEQTVMVRLTDKVSFIPPPSTNSQDPQVETATIQHSSHEPTPLKREIRSPDTSRARSHIAGFRKSAPNHYRRNESSSSGEEHPWVESSDDSDGTDVPFSQHQYNFRNNLRASTSQLNRRNSASIRSSSISINSTNRNKRLRRLSSRKTVAVVVPFLPSLNTPGCFRPRRQTISFSSNASLSFSRTKRSVYEIYLLDKSFRAAATQGPQRIPYSLNGLNDNSSVQQVLNYLKLYDAQSWKLVIGDWIWLSKLSQDKLEGQSEKERNRILNRESIQNNRSLTLKELNVHPISTNKNNNNFMSVIRNWDVPL</sequence>
<dbReference type="OrthoDB" id="2501611at2759"/>
<organism evidence="2 3">
    <name type="scientific">Austropuccinia psidii MF-1</name>
    <dbReference type="NCBI Taxonomy" id="1389203"/>
    <lineage>
        <taxon>Eukaryota</taxon>
        <taxon>Fungi</taxon>
        <taxon>Dikarya</taxon>
        <taxon>Basidiomycota</taxon>
        <taxon>Pucciniomycotina</taxon>
        <taxon>Pucciniomycetes</taxon>
        <taxon>Pucciniales</taxon>
        <taxon>Sphaerophragmiaceae</taxon>
        <taxon>Austropuccinia</taxon>
    </lineage>
</organism>
<reference evidence="2" key="1">
    <citation type="submission" date="2021-03" db="EMBL/GenBank/DDBJ databases">
        <title>Draft genome sequence of rust myrtle Austropuccinia psidii MF-1, a brazilian biotype.</title>
        <authorList>
            <person name="Quecine M.C."/>
            <person name="Pachon D.M.R."/>
            <person name="Bonatelli M.L."/>
            <person name="Correr F.H."/>
            <person name="Franceschini L.M."/>
            <person name="Leite T.F."/>
            <person name="Margarido G.R.A."/>
            <person name="Almeida C.A."/>
            <person name="Ferrarezi J.A."/>
            <person name="Labate C.A."/>
        </authorList>
    </citation>
    <scope>NUCLEOTIDE SEQUENCE</scope>
    <source>
        <strain evidence="2">MF-1</strain>
    </source>
</reference>
<feature type="region of interest" description="Disordered" evidence="1">
    <location>
        <begin position="98"/>
        <end position="183"/>
    </location>
</feature>
<keyword evidence="3" id="KW-1185">Reference proteome</keyword>
<comment type="caution">
    <text evidence="2">The sequence shown here is derived from an EMBL/GenBank/DDBJ whole genome shotgun (WGS) entry which is preliminary data.</text>
</comment>
<gene>
    <name evidence="2" type="ORF">O181_022102</name>
</gene>
<dbReference type="EMBL" id="AVOT02006757">
    <property type="protein sequence ID" value="MBW0482387.1"/>
    <property type="molecule type" value="Genomic_DNA"/>
</dbReference>
<feature type="compositionally biased region" description="Polar residues" evidence="1">
    <location>
        <begin position="104"/>
        <end position="118"/>
    </location>
</feature>
<evidence type="ECO:0000313" key="2">
    <source>
        <dbReference type="EMBL" id="MBW0482387.1"/>
    </source>
</evidence>
<feature type="compositionally biased region" description="Basic and acidic residues" evidence="1">
    <location>
        <begin position="119"/>
        <end position="137"/>
    </location>
</feature>
<dbReference type="Proteomes" id="UP000765509">
    <property type="component" value="Unassembled WGS sequence"/>
</dbReference>
<proteinExistence type="predicted"/>
<dbReference type="AlphaFoldDB" id="A0A9Q3CGU0"/>